<evidence type="ECO:0000313" key="1">
    <source>
        <dbReference type="EMBL" id="KPL91651.1"/>
    </source>
</evidence>
<comment type="caution">
    <text evidence="1">The sequence shown here is derived from an EMBL/GenBank/DDBJ whole genome shotgun (WGS) entry which is preliminary data.</text>
</comment>
<name>A0A0P6Z350_9CHLR</name>
<organism evidence="1 2">
    <name type="scientific">Herpetosiphon geysericola</name>
    <dbReference type="NCBI Taxonomy" id="70996"/>
    <lineage>
        <taxon>Bacteria</taxon>
        <taxon>Bacillati</taxon>
        <taxon>Chloroflexota</taxon>
        <taxon>Chloroflexia</taxon>
        <taxon>Herpetosiphonales</taxon>
        <taxon>Herpetosiphonaceae</taxon>
        <taxon>Herpetosiphon</taxon>
    </lineage>
</organism>
<dbReference type="AlphaFoldDB" id="A0A0P6Z350"/>
<sequence>MLYVESIEELLLMERLELQLSPIAETVYRQLGWTPARDVDPTVHLEHIVEATYPLFPLAEAFLRQFGGLTTLGSHNRFIFADQVFEHHGIPYRLWRMFENFIPAYSQHADYEAAPYWLNHPLIVDYGRLICPIGSYDVGSTIFLTSDGWIMTGQFYNMRWGGLADVAKSALKIWGTTPSEGLNALAEYAVLFDNVAKE</sequence>
<gene>
    <name evidence="1" type="ORF">SE18_01255</name>
</gene>
<evidence type="ECO:0000313" key="2">
    <source>
        <dbReference type="Proteomes" id="UP000050277"/>
    </source>
</evidence>
<accession>A0A0P6Z350</accession>
<reference evidence="1 2" key="1">
    <citation type="submission" date="2015-07" db="EMBL/GenBank/DDBJ databases">
        <title>Whole genome sequence of Herpetosiphon geysericola DSM 7119.</title>
        <authorList>
            <person name="Hemp J."/>
            <person name="Ward L.M."/>
            <person name="Pace L.A."/>
            <person name="Fischer W.W."/>
        </authorList>
    </citation>
    <scope>NUCLEOTIDE SEQUENCE [LARGE SCALE GENOMIC DNA]</scope>
    <source>
        <strain evidence="1 2">DSM 7119</strain>
    </source>
</reference>
<dbReference type="STRING" id="70996.SE18_01255"/>
<dbReference type="Proteomes" id="UP000050277">
    <property type="component" value="Unassembled WGS sequence"/>
</dbReference>
<keyword evidence="2" id="KW-1185">Reference proteome</keyword>
<protein>
    <submittedName>
        <fullName evidence="1">Uncharacterized protein</fullName>
    </submittedName>
</protein>
<proteinExistence type="predicted"/>
<dbReference type="EMBL" id="LGKP01000004">
    <property type="protein sequence ID" value="KPL91651.1"/>
    <property type="molecule type" value="Genomic_DNA"/>
</dbReference>